<dbReference type="EMBL" id="BSPK01000037">
    <property type="protein sequence ID" value="GLS64440.1"/>
    <property type="molecule type" value="Genomic_DNA"/>
</dbReference>
<reference evidence="6" key="4">
    <citation type="submission" date="2023-01" db="EMBL/GenBank/DDBJ databases">
        <title>Draft genome sequence of Methylobacterium oxalidis strain NBRC 107715.</title>
        <authorList>
            <person name="Sun Q."/>
            <person name="Mori K."/>
        </authorList>
    </citation>
    <scope>NUCLEOTIDE SEQUENCE</scope>
    <source>
        <strain evidence="6">NBRC 107715</strain>
    </source>
</reference>
<accession>A0A512JCC6</accession>
<feature type="repeat" description="TPR" evidence="3">
    <location>
        <begin position="22"/>
        <end position="55"/>
    </location>
</feature>
<name>A0A512JCC6_9HYPH</name>
<dbReference type="AlphaFoldDB" id="A0A512JCC6"/>
<evidence type="ECO:0000256" key="3">
    <source>
        <dbReference type="PROSITE-ProRule" id="PRU00339"/>
    </source>
</evidence>
<evidence type="ECO:0000313" key="8">
    <source>
        <dbReference type="Proteomes" id="UP001156856"/>
    </source>
</evidence>
<dbReference type="Gene3D" id="1.25.40.10">
    <property type="entry name" value="Tetratricopeptide repeat domain"/>
    <property type="match status" value="1"/>
</dbReference>
<keyword evidence="2 3" id="KW-0802">TPR repeat</keyword>
<reference evidence="8" key="2">
    <citation type="journal article" date="2019" name="Int. J. Syst. Evol. Microbiol.">
        <title>The Global Catalogue of Microorganisms (GCM) 10K type strain sequencing project: providing services to taxonomists for standard genome sequencing and annotation.</title>
        <authorList>
            <consortium name="The Broad Institute Genomics Platform"/>
            <consortium name="The Broad Institute Genome Sequencing Center for Infectious Disease"/>
            <person name="Wu L."/>
            <person name="Ma J."/>
        </authorList>
    </citation>
    <scope>NUCLEOTIDE SEQUENCE [LARGE SCALE GENOMIC DNA]</scope>
    <source>
        <strain evidence="8">NBRC 107715</strain>
    </source>
</reference>
<proteinExistence type="predicted"/>
<evidence type="ECO:0000313" key="6">
    <source>
        <dbReference type="EMBL" id="GLS64440.1"/>
    </source>
</evidence>
<dbReference type="EMBL" id="BJZU01000164">
    <property type="protein sequence ID" value="GEP07571.1"/>
    <property type="molecule type" value="Genomic_DNA"/>
</dbReference>
<evidence type="ECO:0000313" key="5">
    <source>
        <dbReference type="EMBL" id="GEP07571.1"/>
    </source>
</evidence>
<evidence type="ECO:0000256" key="2">
    <source>
        <dbReference type="ARBA" id="ARBA00022803"/>
    </source>
</evidence>
<dbReference type="Proteomes" id="UP001156856">
    <property type="component" value="Unassembled WGS sequence"/>
</dbReference>
<gene>
    <name evidence="6" type="ORF">GCM10007888_28210</name>
    <name evidence="5" type="ORF">MOX02_56090</name>
</gene>
<organism evidence="5 7">
    <name type="scientific">Methylobacterium oxalidis</name>
    <dbReference type="NCBI Taxonomy" id="944322"/>
    <lineage>
        <taxon>Bacteria</taxon>
        <taxon>Pseudomonadati</taxon>
        <taxon>Pseudomonadota</taxon>
        <taxon>Alphaproteobacteria</taxon>
        <taxon>Hyphomicrobiales</taxon>
        <taxon>Methylobacteriaceae</taxon>
        <taxon>Methylobacterium</taxon>
    </lineage>
</organism>
<dbReference type="InterPro" id="IPR019734">
    <property type="entry name" value="TPR_rpt"/>
</dbReference>
<reference evidence="5 7" key="3">
    <citation type="submission" date="2019-07" db="EMBL/GenBank/DDBJ databases">
        <title>Whole genome shotgun sequence of Methylobacterium oxalidis NBRC 107715.</title>
        <authorList>
            <person name="Hosoyama A."/>
            <person name="Uohara A."/>
            <person name="Ohji S."/>
            <person name="Ichikawa N."/>
        </authorList>
    </citation>
    <scope>NUCLEOTIDE SEQUENCE [LARGE SCALE GENOMIC DNA]</scope>
    <source>
        <strain evidence="5 7">NBRC 107715</strain>
    </source>
</reference>
<evidence type="ECO:0000256" key="4">
    <source>
        <dbReference type="SAM" id="MobiDB-lite"/>
    </source>
</evidence>
<reference evidence="6" key="1">
    <citation type="journal article" date="2014" name="Int. J. Syst. Evol. Microbiol.">
        <title>Complete genome of a new Firmicutes species belonging to the dominant human colonic microbiota ('Ruminococcus bicirculans') reveals two chromosomes and a selective capacity to utilize plant glucans.</title>
        <authorList>
            <consortium name="NISC Comparative Sequencing Program"/>
            <person name="Wegmann U."/>
            <person name="Louis P."/>
            <person name="Goesmann A."/>
            <person name="Henrissat B."/>
            <person name="Duncan S.H."/>
            <person name="Flint H.J."/>
        </authorList>
    </citation>
    <scope>NUCLEOTIDE SEQUENCE</scope>
    <source>
        <strain evidence="6">NBRC 107715</strain>
    </source>
</reference>
<comment type="caution">
    <text evidence="5">The sequence shown here is derived from an EMBL/GenBank/DDBJ whole genome shotgun (WGS) entry which is preliminary data.</text>
</comment>
<protein>
    <submittedName>
        <fullName evidence="5">Uncharacterized protein</fullName>
    </submittedName>
</protein>
<evidence type="ECO:0000256" key="1">
    <source>
        <dbReference type="ARBA" id="ARBA00022737"/>
    </source>
</evidence>
<dbReference type="PROSITE" id="PS50005">
    <property type="entry name" value="TPR"/>
    <property type="match status" value="1"/>
</dbReference>
<sequence>MGRDGEGEGVLRQARAASPRDAGLHHTLGLTLIRLKRHAEALDDLRRAAELAPDQARYAYVYAVGLHSSGQAGEAMMVLKDTLTRHPADRATLSALIGFSRDAGDLASALDYAERLA</sequence>
<feature type="region of interest" description="Disordered" evidence="4">
    <location>
        <begin position="1"/>
        <end position="22"/>
    </location>
</feature>
<dbReference type="Proteomes" id="UP000321960">
    <property type="component" value="Unassembled WGS sequence"/>
</dbReference>
<dbReference type="InterPro" id="IPR013105">
    <property type="entry name" value="TPR_2"/>
</dbReference>
<keyword evidence="8" id="KW-1185">Reference proteome</keyword>
<dbReference type="InterPro" id="IPR011990">
    <property type="entry name" value="TPR-like_helical_dom_sf"/>
</dbReference>
<dbReference type="Pfam" id="PF07719">
    <property type="entry name" value="TPR_2"/>
    <property type="match status" value="1"/>
</dbReference>
<keyword evidence="1" id="KW-0677">Repeat</keyword>
<evidence type="ECO:0000313" key="7">
    <source>
        <dbReference type="Proteomes" id="UP000321960"/>
    </source>
</evidence>
<dbReference type="SUPFAM" id="SSF48452">
    <property type="entry name" value="TPR-like"/>
    <property type="match status" value="1"/>
</dbReference>